<evidence type="ECO:0000313" key="2">
    <source>
        <dbReference type="EMBL" id="TXK59653.1"/>
    </source>
</evidence>
<reference evidence="2 3" key="1">
    <citation type="submission" date="2019-08" db="EMBL/GenBank/DDBJ databases">
        <authorList>
            <person name="Karlyshev A.V."/>
        </authorList>
    </citation>
    <scope>NUCLEOTIDE SEQUENCE [LARGE SCALE GENOMIC DNA]</scope>
    <source>
        <strain evidence="2 3">Alg18-2.2</strain>
    </source>
</reference>
<sequence>MLAAFVLMCTPALVAAQDYGNFEIGAGFTPDPQTGSGVSGGSVDASSFGPGCVGSVDDSPDHRITVTSTLDLTLYALSSVDTTLVLRGPAGTFCDDDSHGGLNPEINARLTPGTYEVYVGNFDQDDQARYTLTLTENLGGTPGADEESGPRTFSLGAGFLPDPTIGRGITGGDMDAARFGAGCTGKVHVEPDHVLTVTSAVNLHMYVDSDVDATLVVMGPQGAWCDDDSNGNLDPAIRRRFPEGVYQIYIGHLGGDAGRYTLTLTEDLEDFL</sequence>
<evidence type="ECO:0008006" key="4">
    <source>
        <dbReference type="Google" id="ProtNLM"/>
    </source>
</evidence>
<accession>A0A5C8KKD0</accession>
<evidence type="ECO:0000313" key="3">
    <source>
        <dbReference type="Proteomes" id="UP000321248"/>
    </source>
</evidence>
<dbReference type="Proteomes" id="UP000321248">
    <property type="component" value="Unassembled WGS sequence"/>
</dbReference>
<organism evidence="2 3">
    <name type="scientific">Alkalisalibacterium limincola</name>
    <dbReference type="NCBI Taxonomy" id="2699169"/>
    <lineage>
        <taxon>Bacteria</taxon>
        <taxon>Pseudomonadati</taxon>
        <taxon>Pseudomonadota</taxon>
        <taxon>Gammaproteobacteria</taxon>
        <taxon>Lysobacterales</taxon>
        <taxon>Lysobacteraceae</taxon>
        <taxon>Alkalisalibacterium</taxon>
    </lineage>
</organism>
<gene>
    <name evidence="2" type="ORF">FU658_13505</name>
</gene>
<dbReference type="Gene3D" id="2.60.120.380">
    <property type="match status" value="1"/>
</dbReference>
<proteinExistence type="predicted"/>
<dbReference type="AlphaFoldDB" id="A0A5C8KKD0"/>
<dbReference type="RefSeq" id="WP_147892558.1">
    <property type="nucleotide sequence ID" value="NZ_VRTS01000012.1"/>
</dbReference>
<dbReference type="OrthoDB" id="5973611at2"/>
<feature type="signal peptide" evidence="1">
    <location>
        <begin position="1"/>
        <end position="16"/>
    </location>
</feature>
<protein>
    <recommendedName>
        <fullName evidence="4">Peptidase C-terminal archaeal/bacterial domain-containing protein</fullName>
    </recommendedName>
</protein>
<keyword evidence="1" id="KW-0732">Signal</keyword>
<comment type="caution">
    <text evidence="2">The sequence shown here is derived from an EMBL/GenBank/DDBJ whole genome shotgun (WGS) entry which is preliminary data.</text>
</comment>
<keyword evidence="3" id="KW-1185">Reference proteome</keyword>
<dbReference type="EMBL" id="VRTS01000012">
    <property type="protein sequence ID" value="TXK59653.1"/>
    <property type="molecule type" value="Genomic_DNA"/>
</dbReference>
<evidence type="ECO:0000256" key="1">
    <source>
        <dbReference type="SAM" id="SignalP"/>
    </source>
</evidence>
<name>A0A5C8KKD0_9GAMM</name>
<feature type="chain" id="PRO_5022791183" description="Peptidase C-terminal archaeal/bacterial domain-containing protein" evidence="1">
    <location>
        <begin position="17"/>
        <end position="272"/>
    </location>
</feature>